<dbReference type="InterPro" id="IPR001347">
    <property type="entry name" value="SIS_dom"/>
</dbReference>
<dbReference type="Proteomes" id="UP001596163">
    <property type="component" value="Unassembled WGS sequence"/>
</dbReference>
<organism evidence="2 3">
    <name type="scientific">Algoriphagus aquatilis</name>
    <dbReference type="NCBI Taxonomy" id="490186"/>
    <lineage>
        <taxon>Bacteria</taxon>
        <taxon>Pseudomonadati</taxon>
        <taxon>Bacteroidota</taxon>
        <taxon>Cytophagia</taxon>
        <taxon>Cytophagales</taxon>
        <taxon>Cyclobacteriaceae</taxon>
        <taxon>Algoriphagus</taxon>
    </lineage>
</organism>
<dbReference type="InterPro" id="IPR050099">
    <property type="entry name" value="SIS_GmhA/DiaA_subfam"/>
</dbReference>
<reference evidence="3" key="1">
    <citation type="journal article" date="2019" name="Int. J. Syst. Evol. Microbiol.">
        <title>The Global Catalogue of Microorganisms (GCM) 10K type strain sequencing project: providing services to taxonomists for standard genome sequencing and annotation.</title>
        <authorList>
            <consortium name="The Broad Institute Genomics Platform"/>
            <consortium name="The Broad Institute Genome Sequencing Center for Infectious Disease"/>
            <person name="Wu L."/>
            <person name="Ma J."/>
        </authorList>
    </citation>
    <scope>NUCLEOTIDE SEQUENCE [LARGE SCALE GENOMIC DNA]</scope>
    <source>
        <strain evidence="3">CGMCC 1.7030</strain>
    </source>
</reference>
<dbReference type="PANTHER" id="PTHR30390">
    <property type="entry name" value="SEDOHEPTULOSE 7-PHOSPHATE ISOMERASE / DNAA INITIATOR-ASSOCIATING FACTOR FOR REPLICATION INITIATION"/>
    <property type="match status" value="1"/>
</dbReference>
<keyword evidence="2" id="KW-0413">Isomerase</keyword>
<dbReference type="PROSITE" id="PS51464">
    <property type="entry name" value="SIS"/>
    <property type="match status" value="1"/>
</dbReference>
<dbReference type="EMBL" id="JBHSKS010000001">
    <property type="protein sequence ID" value="MFC5190529.1"/>
    <property type="molecule type" value="Genomic_DNA"/>
</dbReference>
<dbReference type="Pfam" id="PF13580">
    <property type="entry name" value="SIS_2"/>
    <property type="match status" value="1"/>
</dbReference>
<dbReference type="GO" id="GO:0016853">
    <property type="term" value="F:isomerase activity"/>
    <property type="evidence" value="ECO:0007669"/>
    <property type="project" value="UniProtKB-KW"/>
</dbReference>
<keyword evidence="3" id="KW-1185">Reference proteome</keyword>
<evidence type="ECO:0000313" key="2">
    <source>
        <dbReference type="EMBL" id="MFC5190529.1"/>
    </source>
</evidence>
<feature type="domain" description="SIS" evidence="1">
    <location>
        <begin position="34"/>
        <end position="217"/>
    </location>
</feature>
<dbReference type="CDD" id="cd05013">
    <property type="entry name" value="SIS_RpiR"/>
    <property type="match status" value="1"/>
</dbReference>
<evidence type="ECO:0000313" key="3">
    <source>
        <dbReference type="Proteomes" id="UP001596163"/>
    </source>
</evidence>
<comment type="caution">
    <text evidence="2">The sequence shown here is derived from an EMBL/GenBank/DDBJ whole genome shotgun (WGS) entry which is preliminary data.</text>
</comment>
<protein>
    <submittedName>
        <fullName evidence="2">Sugar isomerase domain-containing protein</fullName>
    </submittedName>
</protein>
<gene>
    <name evidence="2" type="ORF">ACFPIK_02030</name>
</gene>
<accession>A0ABW0BU70</accession>
<sequence>MSKAPFKQYQDSVVDKLQKAFSQEKEIQLAARWIADCLKIEGWIYTTGTGHSHMLAEEIFYRAGGFARVRPIFDEALMLHKDAAASTDVERTEGYAAKLLESYPISSKDVFFISSNSGRNAVPIEIAQLAKEKGAKVIAITNLQHSKSVQSRHSSGLKLYQIADLVLDNFGEIGDASIAFDGLDGKVGATSTVIGTALLQSIMVQAVGLLLEEGITPEVYISSNSDAGEANNQALLTQYKPLVKGL</sequence>
<evidence type="ECO:0000259" key="1">
    <source>
        <dbReference type="PROSITE" id="PS51464"/>
    </source>
</evidence>
<name>A0ABW0BU70_9BACT</name>
<dbReference type="SUPFAM" id="SSF53697">
    <property type="entry name" value="SIS domain"/>
    <property type="match status" value="1"/>
</dbReference>
<dbReference type="PANTHER" id="PTHR30390:SF7">
    <property type="entry name" value="PHOSPHOHEPTOSE ISOMERASE"/>
    <property type="match status" value="1"/>
</dbReference>
<dbReference type="Gene3D" id="3.40.50.10490">
    <property type="entry name" value="Glucose-6-phosphate isomerase like protein, domain 1"/>
    <property type="match status" value="1"/>
</dbReference>
<dbReference type="RefSeq" id="WP_377911692.1">
    <property type="nucleotide sequence ID" value="NZ_JBHSKS010000001.1"/>
</dbReference>
<proteinExistence type="predicted"/>
<dbReference type="InterPro" id="IPR035472">
    <property type="entry name" value="RpiR-like_SIS"/>
</dbReference>
<dbReference type="NCBIfam" id="NF002805">
    <property type="entry name" value="PRK02947.1"/>
    <property type="match status" value="1"/>
</dbReference>
<dbReference type="InterPro" id="IPR046348">
    <property type="entry name" value="SIS_dom_sf"/>
</dbReference>